<dbReference type="InterPro" id="IPR006311">
    <property type="entry name" value="TAT_signal"/>
</dbReference>
<dbReference type="SUPFAM" id="SSF69318">
    <property type="entry name" value="Integrin alpha N-terminal domain"/>
    <property type="match status" value="1"/>
</dbReference>
<dbReference type="RefSeq" id="WP_203707541.1">
    <property type="nucleotide sequence ID" value="NZ_BAAALU010000002.1"/>
</dbReference>
<comment type="caution">
    <text evidence="2">The sequence shown here is derived from an EMBL/GenBank/DDBJ whole genome shotgun (WGS) entry which is preliminary data.</text>
</comment>
<evidence type="ECO:0000313" key="3">
    <source>
        <dbReference type="Proteomes" id="UP000624325"/>
    </source>
</evidence>
<dbReference type="Proteomes" id="UP000624325">
    <property type="component" value="Unassembled WGS sequence"/>
</dbReference>
<reference evidence="2 3" key="1">
    <citation type="submission" date="2021-01" db="EMBL/GenBank/DDBJ databases">
        <title>Whole genome shotgun sequence of Asanoa iriomotensis NBRC 100142.</title>
        <authorList>
            <person name="Komaki H."/>
            <person name="Tamura T."/>
        </authorList>
    </citation>
    <scope>NUCLEOTIDE SEQUENCE [LARGE SCALE GENOMIC DNA]</scope>
    <source>
        <strain evidence="2 3">NBRC 100142</strain>
    </source>
</reference>
<protein>
    <submittedName>
        <fullName evidence="2">Uncharacterized protein</fullName>
    </submittedName>
</protein>
<dbReference type="EMBL" id="BONC01000075">
    <property type="protein sequence ID" value="GIF60722.1"/>
    <property type="molecule type" value="Genomic_DNA"/>
</dbReference>
<dbReference type="PROSITE" id="PS51318">
    <property type="entry name" value="TAT"/>
    <property type="match status" value="1"/>
</dbReference>
<organism evidence="2 3">
    <name type="scientific">Asanoa iriomotensis</name>
    <dbReference type="NCBI Taxonomy" id="234613"/>
    <lineage>
        <taxon>Bacteria</taxon>
        <taxon>Bacillati</taxon>
        <taxon>Actinomycetota</taxon>
        <taxon>Actinomycetes</taxon>
        <taxon>Micromonosporales</taxon>
        <taxon>Micromonosporaceae</taxon>
        <taxon>Asanoa</taxon>
    </lineage>
</organism>
<name>A0ABQ4CD77_9ACTN</name>
<evidence type="ECO:0000313" key="2">
    <source>
        <dbReference type="EMBL" id="GIF60722.1"/>
    </source>
</evidence>
<proteinExistence type="predicted"/>
<sequence>MALFARKRLLATAAVGLLSVALTASPAVAAAPTSIEAPVITLIAGELVVGTPITVQFTPGGTTPPKRYRYDVNGRTQSVAATAGSATVTVTGSGRIVNLAVQAIASGGVTSPTELRTLFLSLPEPAAEKDLDGDGVPDLLTVGNTDGIAPGLWLAPGSAKRNGRVRVPATNIGVNGTGIGTVSGPEDYNDTQVFTGRLTGTNFQDVFVYKPANGGGVIIHGTGDGSPLDVRSGSQHTIFPGTMTDLNGNEPSQLASAYQASGSGIFYDDLVGISSGFLYYYPNMNGIGGYAITVQLDTPTPDGGADWPNWTIATTQLSSGTAMYLWNRQTGDLYLWESLSFTDNGDMTGSLDFTPYLVATGWNTGATLSTLQATDIDADNVPDLWTVTPDGIVTAHLVTDLSPTGPARVRTKAPQSLS</sequence>
<dbReference type="InterPro" id="IPR028994">
    <property type="entry name" value="Integrin_alpha_N"/>
</dbReference>
<keyword evidence="1" id="KW-0732">Signal</keyword>
<accession>A0ABQ4CD77</accession>
<feature type="chain" id="PRO_5046891843" evidence="1">
    <location>
        <begin position="30"/>
        <end position="418"/>
    </location>
</feature>
<evidence type="ECO:0000256" key="1">
    <source>
        <dbReference type="SAM" id="SignalP"/>
    </source>
</evidence>
<gene>
    <name evidence="2" type="ORF">Air01nite_68170</name>
</gene>
<keyword evidence="3" id="KW-1185">Reference proteome</keyword>
<feature type="signal peptide" evidence="1">
    <location>
        <begin position="1"/>
        <end position="29"/>
    </location>
</feature>